<feature type="repeat" description="FG-GAP" evidence="4">
    <location>
        <begin position="217"/>
        <end position="273"/>
    </location>
</feature>
<dbReference type="AlphaFoldDB" id="A0A9Q0RCH2"/>
<keyword evidence="7" id="KW-1185">Reference proteome</keyword>
<dbReference type="PANTHER" id="PTHR36220">
    <property type="entry name" value="UNNAMED PRODUCT"/>
    <property type="match status" value="1"/>
</dbReference>
<feature type="chain" id="PRO_5040247649" evidence="5">
    <location>
        <begin position="30"/>
        <end position="461"/>
    </location>
</feature>
<comment type="caution">
    <text evidence="6">The sequence shown here is derived from an EMBL/GenBank/DDBJ whole genome shotgun (WGS) entry which is preliminary data.</text>
</comment>
<proteinExistence type="predicted"/>
<reference evidence="6" key="1">
    <citation type="submission" date="2022-10" db="EMBL/GenBank/DDBJ databases">
        <title>Novel sulphate-reducing endosymbionts in the free-living metamonad Anaeramoeba.</title>
        <authorList>
            <person name="Jerlstrom-Hultqvist J."/>
            <person name="Cepicka I."/>
            <person name="Gallot-Lavallee L."/>
            <person name="Salas-Leiva D."/>
            <person name="Curtis B.A."/>
            <person name="Zahonova K."/>
            <person name="Pipaliya S."/>
            <person name="Dacks J."/>
            <person name="Roger A.J."/>
        </authorList>
    </citation>
    <scope>NUCLEOTIDE SEQUENCE</scope>
    <source>
        <strain evidence="6">BMAN</strain>
    </source>
</reference>
<feature type="repeat" description="FG-GAP" evidence="4">
    <location>
        <begin position="397"/>
        <end position="447"/>
    </location>
</feature>
<dbReference type="OrthoDB" id="5317514at2759"/>
<dbReference type="InterPro" id="IPR013519">
    <property type="entry name" value="Int_alpha_beta-p"/>
</dbReference>
<dbReference type="InterPro" id="IPR028994">
    <property type="entry name" value="Integrin_alpha_N"/>
</dbReference>
<dbReference type="PROSITE" id="PS51470">
    <property type="entry name" value="FG_GAP"/>
    <property type="match status" value="6"/>
</dbReference>
<evidence type="ECO:0000256" key="5">
    <source>
        <dbReference type="SAM" id="SignalP"/>
    </source>
</evidence>
<evidence type="ECO:0000313" key="7">
    <source>
        <dbReference type="Proteomes" id="UP001149090"/>
    </source>
</evidence>
<evidence type="ECO:0000256" key="3">
    <source>
        <dbReference type="ARBA" id="ARBA00023180"/>
    </source>
</evidence>
<sequence>MKTIQKSTFFIQFLILLLIFLFSTQKNQNENKWNQIQMLTANDWKENDLFGFSISISKDENILLIGAPGAIFENNKEQGKAYIFQKNENENKWNQIQILTANDEEENDWFGWSISISKDENILLIGAPRAKVGNNKEQGKVYIFQKNENENKWNQIQILTANDGKQNDLFGESISISKDDNILLIGAPGAKVGDNEEQGKVYIFQKNQNENKWNKIQILTANDGKEYNLFGWSISISNDDNILLIGAPYAKVGDNEEQGKVYIFQKNENENEWNQIQILTANNGKQNDHFGVSISISNDDNILLIGAPYAKVGDNKEQGKVYIFQKNENENEWNQIQMLTANNGKENDRLGFSISISNDENILLIGAPYAKVGDNEEQGKVYIFQKNQNENKWNQIQMLTANDGEENYSFGFTVLISDNYLVISAPKIYSHKGRVYLFNQKQNNSQNQSKIEYDLKSEKEL</sequence>
<feature type="repeat" description="FG-GAP" evidence="4">
    <location>
        <begin position="337"/>
        <end position="393"/>
    </location>
</feature>
<keyword evidence="2" id="KW-0677">Repeat</keyword>
<keyword evidence="1 5" id="KW-0732">Signal</keyword>
<dbReference type="EMBL" id="JAPDFW010000066">
    <property type="protein sequence ID" value="KAJ5075147.1"/>
    <property type="molecule type" value="Genomic_DNA"/>
</dbReference>
<name>A0A9Q0RCH2_ANAIG</name>
<organism evidence="6 7">
    <name type="scientific">Anaeramoeba ignava</name>
    <name type="common">Anaerobic marine amoeba</name>
    <dbReference type="NCBI Taxonomy" id="1746090"/>
    <lineage>
        <taxon>Eukaryota</taxon>
        <taxon>Metamonada</taxon>
        <taxon>Anaeramoebidae</taxon>
        <taxon>Anaeramoeba</taxon>
    </lineage>
</organism>
<feature type="signal peptide" evidence="5">
    <location>
        <begin position="1"/>
        <end position="29"/>
    </location>
</feature>
<feature type="repeat" description="FG-GAP" evidence="4">
    <location>
        <begin position="277"/>
        <end position="333"/>
    </location>
</feature>
<evidence type="ECO:0000256" key="1">
    <source>
        <dbReference type="ARBA" id="ARBA00022729"/>
    </source>
</evidence>
<dbReference type="Pfam" id="PF14312">
    <property type="entry name" value="FG-GAP_2"/>
    <property type="match status" value="7"/>
</dbReference>
<dbReference type="Gene3D" id="2.130.10.130">
    <property type="entry name" value="Integrin alpha, N-terminal"/>
    <property type="match status" value="3"/>
</dbReference>
<dbReference type="SUPFAM" id="SSF101908">
    <property type="entry name" value="Putative isomerase YbhE"/>
    <property type="match status" value="1"/>
</dbReference>
<feature type="repeat" description="FG-GAP" evidence="4">
    <location>
        <begin position="157"/>
        <end position="213"/>
    </location>
</feature>
<feature type="repeat" description="FG-GAP" evidence="4">
    <location>
        <begin position="97"/>
        <end position="153"/>
    </location>
</feature>
<gene>
    <name evidence="6" type="ORF">M0811_07498</name>
</gene>
<dbReference type="SMART" id="SM00191">
    <property type="entry name" value="Int_alpha"/>
    <property type="match status" value="7"/>
</dbReference>
<dbReference type="OMA" id="NDWKEND"/>
<evidence type="ECO:0000313" key="6">
    <source>
        <dbReference type="EMBL" id="KAJ5075147.1"/>
    </source>
</evidence>
<keyword evidence="3" id="KW-0325">Glycoprotein</keyword>
<evidence type="ECO:0000256" key="2">
    <source>
        <dbReference type="ARBA" id="ARBA00022737"/>
    </source>
</evidence>
<protein>
    <submittedName>
        <fullName evidence="6">Uncharacterized protein</fullName>
    </submittedName>
</protein>
<dbReference type="Proteomes" id="UP001149090">
    <property type="component" value="Unassembled WGS sequence"/>
</dbReference>
<accession>A0A9Q0RCH2</accession>
<evidence type="ECO:0000256" key="4">
    <source>
        <dbReference type="PROSITE-ProRule" id="PRU00803"/>
    </source>
</evidence>
<dbReference type="InterPro" id="IPR013517">
    <property type="entry name" value="FG-GAP"/>
</dbReference>
<dbReference type="PANTHER" id="PTHR36220:SF1">
    <property type="entry name" value="GAMMA TUBULIN COMPLEX COMPONENT C-TERMINAL DOMAIN-CONTAINING PROTEIN"/>
    <property type="match status" value="1"/>
</dbReference>